<evidence type="ECO:0000313" key="2">
    <source>
        <dbReference type="EMBL" id="OAT14681.1"/>
    </source>
</evidence>
<dbReference type="RefSeq" id="WP_064556382.1">
    <property type="nucleotide sequence ID" value="NZ_LXEO01000070.1"/>
</dbReference>
<reference evidence="2 3" key="1">
    <citation type="submission" date="2016-04" db="EMBL/GenBank/DDBJ databases">
        <title>ATOL: Assembling a taxonomically balanced genome-scale reconstruction of the evolutionary history of the Enterobacteriaceae.</title>
        <authorList>
            <person name="Plunkett G.III."/>
            <person name="Neeno-Eckwall E.C."/>
            <person name="Glasner J.D."/>
            <person name="Perna N.T."/>
        </authorList>
    </citation>
    <scope>NUCLEOTIDE SEQUENCE [LARGE SCALE GENOMIC DNA]</scope>
    <source>
        <strain evidence="2 3">ATCC 51607</strain>
    </source>
</reference>
<dbReference type="Pfam" id="PF16932">
    <property type="entry name" value="T4SS_TraI"/>
    <property type="match status" value="1"/>
</dbReference>
<dbReference type="PATRIC" id="fig|1354255.3.peg.4497"/>
<dbReference type="InterPro" id="IPR031618">
    <property type="entry name" value="T4SS_TraI"/>
</dbReference>
<name>A0A1B7HGB7_9ENTR</name>
<dbReference type="AlphaFoldDB" id="A0A1B7HGB7"/>
<proteinExistence type="predicted"/>
<gene>
    <name evidence="2" type="ORF">M979_4367</name>
</gene>
<feature type="chain" id="PRO_5008592918" evidence="1">
    <location>
        <begin position="20"/>
        <end position="260"/>
    </location>
</feature>
<feature type="signal peptide" evidence="1">
    <location>
        <begin position="1"/>
        <end position="19"/>
    </location>
</feature>
<keyword evidence="3" id="KW-1185">Reference proteome</keyword>
<evidence type="ECO:0000256" key="1">
    <source>
        <dbReference type="SAM" id="SignalP"/>
    </source>
</evidence>
<keyword evidence="1" id="KW-0732">Signal</keyword>
<dbReference type="Proteomes" id="UP000078286">
    <property type="component" value="Unassembled WGS sequence"/>
</dbReference>
<sequence length="260" mass="29343">MTRYLLVAFLLGVALPGLAAEAPPDISAYLNPEKNDFNGLSETEWQMINDAGHTVGFQGGKAQRAFELRQALTNRDDVLSRTYDFRPLISRQGYLPPVIVTAKDTAHITPDQIRTAYRTYNILSPARFVSNPPGWRTWLLTGLAVQPERPDPGVIPKNSKERDVWQAAIRTGWDEGRQSADRTLESNFNRLTRDYTGMLRYSTLRQQGMITAPDVKETQQTVTGTPEELMLGDKVKQIQKHSGFVLDKKAWKPSVRKESQ</sequence>
<evidence type="ECO:0000313" key="3">
    <source>
        <dbReference type="Proteomes" id="UP000078286"/>
    </source>
</evidence>
<comment type="caution">
    <text evidence="2">The sequence shown here is derived from an EMBL/GenBank/DDBJ whole genome shotgun (WGS) entry which is preliminary data.</text>
</comment>
<accession>A0A1B7HGB7</accession>
<organism evidence="2 3">
    <name type="scientific">Buttiauxella noackiae ATCC 51607</name>
    <dbReference type="NCBI Taxonomy" id="1354255"/>
    <lineage>
        <taxon>Bacteria</taxon>
        <taxon>Pseudomonadati</taxon>
        <taxon>Pseudomonadota</taxon>
        <taxon>Gammaproteobacteria</taxon>
        <taxon>Enterobacterales</taxon>
        <taxon>Enterobacteriaceae</taxon>
        <taxon>Buttiauxella</taxon>
    </lineage>
</organism>
<protein>
    <submittedName>
        <fullName evidence="2">TraI family plasmid conjugative transfer protein</fullName>
    </submittedName>
</protein>
<dbReference type="EMBL" id="LXEO01000070">
    <property type="protein sequence ID" value="OAT14681.1"/>
    <property type="molecule type" value="Genomic_DNA"/>
</dbReference>